<proteinExistence type="predicted"/>
<dbReference type="EMBL" id="FNJL01000032">
    <property type="protein sequence ID" value="SDP85744.1"/>
    <property type="molecule type" value="Genomic_DNA"/>
</dbReference>
<dbReference type="RefSeq" id="WP_208606040.1">
    <property type="nucleotide sequence ID" value="NZ_CP028290.1"/>
</dbReference>
<evidence type="ECO:0000313" key="3">
    <source>
        <dbReference type="Proteomes" id="UP000199317"/>
    </source>
</evidence>
<name>A0A1H0W4T7_9BURK</name>
<keyword evidence="1" id="KW-0732">Signal</keyword>
<accession>A0A1H0W4T7</accession>
<evidence type="ECO:0000313" key="2">
    <source>
        <dbReference type="EMBL" id="SDP85744.1"/>
    </source>
</evidence>
<organism evidence="2 3">
    <name type="scientific">Paracidovorax cattleyae</name>
    <dbReference type="NCBI Taxonomy" id="80868"/>
    <lineage>
        <taxon>Bacteria</taxon>
        <taxon>Pseudomonadati</taxon>
        <taxon>Pseudomonadota</taxon>
        <taxon>Betaproteobacteria</taxon>
        <taxon>Burkholderiales</taxon>
        <taxon>Comamonadaceae</taxon>
        <taxon>Paracidovorax</taxon>
    </lineage>
</organism>
<evidence type="ECO:0000256" key="1">
    <source>
        <dbReference type="SAM" id="SignalP"/>
    </source>
</evidence>
<protein>
    <recommendedName>
        <fullName evidence="4">PRC-barrel domain-containing protein</fullName>
    </recommendedName>
</protein>
<reference evidence="3" key="1">
    <citation type="submission" date="2016-10" db="EMBL/GenBank/DDBJ databases">
        <authorList>
            <person name="Varghese N."/>
            <person name="Submissions S."/>
        </authorList>
    </citation>
    <scope>NUCLEOTIDE SEQUENCE [LARGE SCALE GENOMIC DNA]</scope>
    <source>
        <strain evidence="3">DSM 17101</strain>
    </source>
</reference>
<keyword evidence="3" id="KW-1185">Reference proteome</keyword>
<feature type="signal peptide" evidence="1">
    <location>
        <begin position="1"/>
        <end position="30"/>
    </location>
</feature>
<feature type="chain" id="PRO_5011461694" description="PRC-barrel domain-containing protein" evidence="1">
    <location>
        <begin position="31"/>
        <end position="152"/>
    </location>
</feature>
<dbReference type="Proteomes" id="UP000199317">
    <property type="component" value="Unassembled WGS sequence"/>
</dbReference>
<sequence>MHLLSRSRHLTFAFLLCALPLAGATSAAQAEPARPEVAKQVKAYASADGVKVSTLRYGPRERQQALIQVIDVDNAIDGKILLASTRTTDRDTRYTVQLDGRPYVLLIVGEAAGELYVPGTPKPTWVSYDAGLSAQSNPEHYLTDYQEQAQGH</sequence>
<evidence type="ECO:0008006" key="4">
    <source>
        <dbReference type="Google" id="ProtNLM"/>
    </source>
</evidence>
<dbReference type="AlphaFoldDB" id="A0A1H0W4T7"/>
<gene>
    <name evidence="2" type="ORF">SAMN04489708_13253</name>
</gene>